<evidence type="ECO:0000313" key="2">
    <source>
        <dbReference type="EMBL" id="KAF8790466.1"/>
    </source>
</evidence>
<reference evidence="2" key="1">
    <citation type="journal article" date="2020" name="bioRxiv">
        <title>Chromosome-level reference genome of the European wasp spider Argiope bruennichi: a resource for studies on range expansion and evolutionary adaptation.</title>
        <authorList>
            <person name="Sheffer M.M."/>
            <person name="Hoppe A."/>
            <person name="Krehenwinkel H."/>
            <person name="Uhl G."/>
            <person name="Kuss A.W."/>
            <person name="Jensen L."/>
            <person name="Jensen C."/>
            <person name="Gillespie R.G."/>
            <person name="Hoff K.J."/>
            <person name="Prost S."/>
        </authorList>
    </citation>
    <scope>NUCLEOTIDE SEQUENCE</scope>
</reference>
<dbReference type="AlphaFoldDB" id="A0A8T0FHL5"/>
<proteinExistence type="predicted"/>
<reference evidence="2" key="2">
    <citation type="submission" date="2020-06" db="EMBL/GenBank/DDBJ databases">
        <authorList>
            <person name="Sheffer M."/>
        </authorList>
    </citation>
    <scope>NUCLEOTIDE SEQUENCE</scope>
</reference>
<gene>
    <name evidence="2" type="ORF">HNY73_005484</name>
</gene>
<name>A0A8T0FHL5_ARGBR</name>
<organism evidence="2 3">
    <name type="scientific">Argiope bruennichi</name>
    <name type="common">Wasp spider</name>
    <name type="synonym">Aranea bruennichi</name>
    <dbReference type="NCBI Taxonomy" id="94029"/>
    <lineage>
        <taxon>Eukaryota</taxon>
        <taxon>Metazoa</taxon>
        <taxon>Ecdysozoa</taxon>
        <taxon>Arthropoda</taxon>
        <taxon>Chelicerata</taxon>
        <taxon>Arachnida</taxon>
        <taxon>Araneae</taxon>
        <taxon>Araneomorphae</taxon>
        <taxon>Entelegynae</taxon>
        <taxon>Araneoidea</taxon>
        <taxon>Araneidae</taxon>
        <taxon>Argiope</taxon>
    </lineage>
</organism>
<dbReference type="Proteomes" id="UP000807504">
    <property type="component" value="Unassembled WGS sequence"/>
</dbReference>
<dbReference type="EMBL" id="JABXBU010000011">
    <property type="protein sequence ID" value="KAF8790466.1"/>
    <property type="molecule type" value="Genomic_DNA"/>
</dbReference>
<accession>A0A8T0FHL5</accession>
<evidence type="ECO:0000313" key="3">
    <source>
        <dbReference type="Proteomes" id="UP000807504"/>
    </source>
</evidence>
<comment type="caution">
    <text evidence="2">The sequence shown here is derived from an EMBL/GenBank/DDBJ whole genome shotgun (WGS) entry which is preliminary data.</text>
</comment>
<sequence length="317" mass="35932">MTQRKIIEIEARKNLRIAELLRDCSLLRIPREKVAESPKNGQFIPLARLTRRILLFSNAYSNNKTRVNQTATSTPPSHGTGNGVLASARHGQAHWHPRKDPAPRLPGRGTRVTGQRRATILEGMGPCHAGLVACGGKPKCGKGPSVAIRTFGIRGRHRRMSFISALWMNVHEQESLFQKRSCISCLRREKSDDESAFTSSRNGARQVLIERSSRGCCMLVIKKKSVLKNTSEKSWLFDSIWYKEELASPNIAVSLCLHRFGCSSVPYYCFHLSRFRKCSFRMKQKREIKATELPELAETVPVFDLHLSWKKNSPDFE</sequence>
<evidence type="ECO:0000256" key="1">
    <source>
        <dbReference type="SAM" id="MobiDB-lite"/>
    </source>
</evidence>
<protein>
    <submittedName>
        <fullName evidence="2">Uncharacterized protein</fullName>
    </submittedName>
</protein>
<feature type="region of interest" description="Disordered" evidence="1">
    <location>
        <begin position="91"/>
        <end position="111"/>
    </location>
</feature>
<keyword evidence="3" id="KW-1185">Reference proteome</keyword>